<evidence type="ECO:0000313" key="2">
    <source>
        <dbReference type="Proteomes" id="UP000559256"/>
    </source>
</evidence>
<proteinExistence type="predicted"/>
<gene>
    <name evidence="1" type="ORF">D9758_018797</name>
</gene>
<dbReference type="EMBL" id="JAACJM010000340">
    <property type="protein sequence ID" value="KAF5329915.1"/>
    <property type="molecule type" value="Genomic_DNA"/>
</dbReference>
<protein>
    <submittedName>
        <fullName evidence="1">Uncharacterized protein</fullName>
    </submittedName>
</protein>
<dbReference type="Proteomes" id="UP000559256">
    <property type="component" value="Unassembled WGS sequence"/>
</dbReference>
<evidence type="ECO:0000313" key="1">
    <source>
        <dbReference type="EMBL" id="KAF5329915.1"/>
    </source>
</evidence>
<sequence length="512" mass="56931">MAYITDLPTELIEKIFKSMVNVSIDDAWFRIDVPTKASRSDLLSCALTYSAFFSPAMRILWSTSEVIRLLKLLPGFEIVDGCYRITGNFNEDSLKRFDLYSPMVKTLSHHGTWVKDTHPVHESVFTSLALSRPSPLLPSLTHVSCCARTKFAAATGETMFMTSPVLKSVLFAFCDGRDIMRYLSTVIKDKDAASALESLTIVHPRPYSRSRFGFDFDCISQLPNLTVLHFDLSLSLSTVDRETGLGAVFQLPTRLKQLHLQRALYTPPKDLFAVLGLYRESKTESFSLERSALTGGDLKAVFRVISSQWSQTMTSLWLDIKVRPQLSTSTSRSGNDENGNFLDIIRPLYSLHNLRFFTGSFSSSSSFHTSANTPAMKCVQNVYVTDTFTLISDICECKAWRKLIEFEIRGTGTCGFEDALAVTSLAEHCPRLKRISVPFDIDILATPSFCFNPNQSFSLKSSPNHQLKSMTLVVKDGIGIDIPDADADSGSIGFANSRPTRWKSLGTGVSLG</sequence>
<name>A0A8H5BUP1_9AGAR</name>
<accession>A0A8H5BUP1</accession>
<reference evidence="1 2" key="1">
    <citation type="journal article" date="2020" name="ISME J.">
        <title>Uncovering the hidden diversity of litter-decomposition mechanisms in mushroom-forming fungi.</title>
        <authorList>
            <person name="Floudas D."/>
            <person name="Bentzer J."/>
            <person name="Ahren D."/>
            <person name="Johansson T."/>
            <person name="Persson P."/>
            <person name="Tunlid A."/>
        </authorList>
    </citation>
    <scope>NUCLEOTIDE SEQUENCE [LARGE SCALE GENOMIC DNA]</scope>
    <source>
        <strain evidence="1 2">CBS 291.85</strain>
    </source>
</reference>
<dbReference type="AlphaFoldDB" id="A0A8H5BUP1"/>
<comment type="caution">
    <text evidence="1">The sequence shown here is derived from an EMBL/GenBank/DDBJ whole genome shotgun (WGS) entry which is preliminary data.</text>
</comment>
<organism evidence="1 2">
    <name type="scientific">Tetrapyrgos nigripes</name>
    <dbReference type="NCBI Taxonomy" id="182062"/>
    <lineage>
        <taxon>Eukaryota</taxon>
        <taxon>Fungi</taxon>
        <taxon>Dikarya</taxon>
        <taxon>Basidiomycota</taxon>
        <taxon>Agaricomycotina</taxon>
        <taxon>Agaricomycetes</taxon>
        <taxon>Agaricomycetidae</taxon>
        <taxon>Agaricales</taxon>
        <taxon>Marasmiineae</taxon>
        <taxon>Marasmiaceae</taxon>
        <taxon>Tetrapyrgos</taxon>
    </lineage>
</organism>
<keyword evidence="2" id="KW-1185">Reference proteome</keyword>